<gene>
    <name evidence="1" type="ORF">NM208_g13046</name>
</gene>
<comment type="caution">
    <text evidence="1">The sequence shown here is derived from an EMBL/GenBank/DDBJ whole genome shotgun (WGS) entry which is preliminary data.</text>
</comment>
<accession>A0ACC1RMI0</accession>
<evidence type="ECO:0000313" key="1">
    <source>
        <dbReference type="EMBL" id="KAJ3522001.1"/>
    </source>
</evidence>
<sequence length="998" mass="112298">MLSLIFGGCCSNVYALEAIVNFEPSSGTLLTFVQFLFVAVTGFVAQFDRNSRFFITPNKVPLSRWIINIVLFFTINVLNNHAFSYDISVPVHIILRSGGSITTMAAGYLYGKRYSRTQVVAVVLLTLGVIMAAWSDAQAKGVQESNDRPAFSTGLLILFVAQVLSAIMGLYTEATYAKYGPQWRENLFYSHALSLPLFLPFAPSMARTFAHLMTSTPLRLPGLLSLAPAGFLIPSQIVFLMTNVLTQYACIRGVNLLAAASTALTVTIVLNIRKLVSLLLSIWLFGNTLAPGTLIGAIVVFTAGGLYSVGSRKKAEESSATQERMSHPQVTFRQTTFKGDSVLSKRRQTVSRTTVRAQLEQLRSTGRYDCFKLKWHPIYEDKSMWPVPFHLFWDSDIAKWVEGACYFLAQDYDEEIDQTVRELVEMIRAAQQEDGYLNVHYTVVEPDKRWSNLRDMHELYNAGHLIEAAIAHKEYYQNDLLVEPIQRYIGLIKKQFGPGDDQLKGYPGHPEIELALFRLYSATGNVEAFELAKYFLIERGNPKGQDGKHYFEWERENRGESPWLRPDSYPENGALWYCQAHAPIIEQNTIEGHSVRATYLLTAVADMFYLSKKDIRPFPDAEAWSEALHRLWDNMVDKKMYVTGGIGSIKQWEGFGINYFLPQGTDEGGCYAETCASIAVMMLAERILHLELDAHYADTMELCLYNNVMTAMSLDGKAFTYVNQLASSEADKSGREEWFWCACCPPNLTRLFGSLGGYLWDHDSEGDNVFINVHLYTSAETTFDVNGSAVSLQQTTDWPWNGNIDFKLSAPSSLRTTIRLRLPGWSKGQYILNPSPQQSMVKVERGYLNLDPVYISENPSFSLEVLGFEPRYLSPHPYTNQRTLTLAKGPIVYCVEDADNSWETNHFKDVFIRTDSPVTEKKVTDEKTGEKYIALQSKGWKQSISTKTSFSTGGDITQARDLVFVPYYFRANRGGKGQMRVGLLNGGLESGAIFPERA</sequence>
<evidence type="ECO:0000313" key="2">
    <source>
        <dbReference type="Proteomes" id="UP001148629"/>
    </source>
</evidence>
<reference evidence="1" key="1">
    <citation type="submission" date="2022-08" db="EMBL/GenBank/DDBJ databases">
        <title>Genome Sequence of Fusarium decemcellulare.</title>
        <authorList>
            <person name="Buettner E."/>
        </authorList>
    </citation>
    <scope>NUCLEOTIDE SEQUENCE</scope>
    <source>
        <strain evidence="1">Babe19</strain>
    </source>
</reference>
<keyword evidence="2" id="KW-1185">Reference proteome</keyword>
<name>A0ACC1RMI0_9HYPO</name>
<dbReference type="EMBL" id="JANRMS010002541">
    <property type="protein sequence ID" value="KAJ3522001.1"/>
    <property type="molecule type" value="Genomic_DNA"/>
</dbReference>
<dbReference type="Proteomes" id="UP001148629">
    <property type="component" value="Unassembled WGS sequence"/>
</dbReference>
<protein>
    <submittedName>
        <fullName evidence="1">Uncharacterized protein</fullName>
    </submittedName>
</protein>
<proteinExistence type="predicted"/>
<organism evidence="1 2">
    <name type="scientific">Fusarium decemcellulare</name>
    <dbReference type="NCBI Taxonomy" id="57161"/>
    <lineage>
        <taxon>Eukaryota</taxon>
        <taxon>Fungi</taxon>
        <taxon>Dikarya</taxon>
        <taxon>Ascomycota</taxon>
        <taxon>Pezizomycotina</taxon>
        <taxon>Sordariomycetes</taxon>
        <taxon>Hypocreomycetidae</taxon>
        <taxon>Hypocreales</taxon>
        <taxon>Nectriaceae</taxon>
        <taxon>Fusarium</taxon>
        <taxon>Fusarium decemcellulare species complex</taxon>
    </lineage>
</organism>